<dbReference type="RefSeq" id="WP_274149782.1">
    <property type="nucleotide sequence ID" value="NZ_CP117811.1"/>
</dbReference>
<sequence>MTTYIYGGHHLLAEITTRTATSAKHPIDETYTWGTYIDELLSYTDHSDSINPDTYYVTTDRQFSVRTVVDSDGNIVEERNYSPMGVDLEGNAETSDLTYGFTGRRYDVESDLYYFRARYYSTELGQFISRDPLEYVDGMNMYSGYFARVFAMDSQGTFCEYCKITLFVATPHLSAISKDGLNLAIDRGHVWLELEEDGAVTDVLSVGPYGQINQQNFHRILDGSWRGITNFPTSSYKRVLSKSWDLDQQQCVDAREMIERLHKNPKNYTQFYTCTTASLRVLNKLELKRVPRGRGKVHISPNKYYTTWSGVRENPHDLSKELGYGSTGSW</sequence>
<dbReference type="Proteomes" id="UP001214250">
    <property type="component" value="Chromosome 1"/>
</dbReference>
<reference evidence="3 4" key="1">
    <citation type="submission" date="2023-02" db="EMBL/GenBank/DDBJ databases">
        <title>Genome sequence of Lentisphaera profundi SAORIC-696.</title>
        <authorList>
            <person name="Kim e."/>
            <person name="Cho J.-C."/>
            <person name="Choi A."/>
            <person name="Kang I."/>
        </authorList>
    </citation>
    <scope>NUCLEOTIDE SEQUENCE [LARGE SCALE GENOMIC DNA]</scope>
    <source>
        <strain evidence="3 4">SAORIC-696</strain>
    </source>
</reference>
<dbReference type="PRINTS" id="PR00394">
    <property type="entry name" value="RHSPROTEIN"/>
</dbReference>
<dbReference type="InterPro" id="IPR050708">
    <property type="entry name" value="T6SS_VgrG/RHS"/>
</dbReference>
<gene>
    <name evidence="3" type="ORF">PQO03_09275</name>
</gene>
<dbReference type="Gene3D" id="2.180.10.10">
    <property type="entry name" value="RHS repeat-associated core"/>
    <property type="match status" value="1"/>
</dbReference>
<feature type="domain" description="Teneurin-like YD-shell" evidence="2">
    <location>
        <begin position="51"/>
        <end position="131"/>
    </location>
</feature>
<dbReference type="InterPro" id="IPR022385">
    <property type="entry name" value="Rhs_assc_core"/>
</dbReference>
<name>A0ABY7VSU0_9BACT</name>
<dbReference type="EMBL" id="CP117811">
    <property type="protein sequence ID" value="WDE95906.1"/>
    <property type="molecule type" value="Genomic_DNA"/>
</dbReference>
<evidence type="ECO:0000259" key="2">
    <source>
        <dbReference type="Pfam" id="PF25023"/>
    </source>
</evidence>
<keyword evidence="1" id="KW-0677">Repeat</keyword>
<dbReference type="Pfam" id="PF25023">
    <property type="entry name" value="TEN_YD-shell"/>
    <property type="match status" value="1"/>
</dbReference>
<accession>A0ABY7VSU0</accession>
<proteinExistence type="predicted"/>
<evidence type="ECO:0000256" key="1">
    <source>
        <dbReference type="ARBA" id="ARBA00022737"/>
    </source>
</evidence>
<protein>
    <submittedName>
        <fullName evidence="3">RHS repeat-associated core domain-containing protein</fullName>
    </submittedName>
</protein>
<dbReference type="PANTHER" id="PTHR32305:SF15">
    <property type="entry name" value="PROTEIN RHSA-RELATED"/>
    <property type="match status" value="1"/>
</dbReference>
<dbReference type="PANTHER" id="PTHR32305">
    <property type="match status" value="1"/>
</dbReference>
<organism evidence="3 4">
    <name type="scientific">Lentisphaera profundi</name>
    <dbReference type="NCBI Taxonomy" id="1658616"/>
    <lineage>
        <taxon>Bacteria</taxon>
        <taxon>Pseudomonadati</taxon>
        <taxon>Lentisphaerota</taxon>
        <taxon>Lentisphaeria</taxon>
        <taxon>Lentisphaerales</taxon>
        <taxon>Lentisphaeraceae</taxon>
        <taxon>Lentisphaera</taxon>
    </lineage>
</organism>
<dbReference type="InterPro" id="IPR056823">
    <property type="entry name" value="TEN-like_YD-shell"/>
</dbReference>
<dbReference type="NCBIfam" id="TIGR03696">
    <property type="entry name" value="Rhs_assc_core"/>
    <property type="match status" value="1"/>
</dbReference>
<keyword evidence="4" id="KW-1185">Reference proteome</keyword>
<evidence type="ECO:0000313" key="3">
    <source>
        <dbReference type="EMBL" id="WDE95906.1"/>
    </source>
</evidence>
<evidence type="ECO:0000313" key="4">
    <source>
        <dbReference type="Proteomes" id="UP001214250"/>
    </source>
</evidence>